<feature type="domain" description="Macro" evidence="2">
    <location>
        <begin position="1"/>
        <end position="150"/>
    </location>
</feature>
<accession>M5U0G8</accession>
<dbReference type="CDD" id="cd02901">
    <property type="entry name" value="Macro_Poa1p-like"/>
    <property type="match status" value="1"/>
</dbReference>
<evidence type="ECO:0000259" key="2">
    <source>
        <dbReference type="PROSITE" id="PS51154"/>
    </source>
</evidence>
<reference evidence="3 4" key="1">
    <citation type="journal article" date="2013" name="Mar. Genomics">
        <title>Expression of sulfatases in Rhodopirellula baltica and the diversity of sulfatases in the genus Rhodopirellula.</title>
        <authorList>
            <person name="Wegner C.E."/>
            <person name="Richter-Heitmann T."/>
            <person name="Klindworth A."/>
            <person name="Klockow C."/>
            <person name="Richter M."/>
            <person name="Achstetter T."/>
            <person name="Glockner F.O."/>
            <person name="Harder J."/>
        </authorList>
    </citation>
    <scope>NUCLEOTIDE SEQUENCE [LARGE SCALE GENOMIC DNA]</scope>
    <source>
        <strain evidence="3 4">SM41</strain>
    </source>
</reference>
<gene>
    <name evidence="3" type="ORF">RSSM_03616</name>
</gene>
<organism evidence="3 4">
    <name type="scientific">Rhodopirellula sallentina SM41</name>
    <dbReference type="NCBI Taxonomy" id="1263870"/>
    <lineage>
        <taxon>Bacteria</taxon>
        <taxon>Pseudomonadati</taxon>
        <taxon>Planctomycetota</taxon>
        <taxon>Planctomycetia</taxon>
        <taxon>Pirellulales</taxon>
        <taxon>Pirellulaceae</taxon>
        <taxon>Rhodopirellula</taxon>
    </lineage>
</organism>
<sequence>MVEIVSGDLFEADVDAITNAVNCVGAMGRGIALAFKQRFPDNFVAYKQACDAGSLRPGSVLVFDRGESERPRYIVNFPTKDHWRNSSKLADIEAGLQALTHEIDRLRIRSVALPALGCGLGGLEWETVRNAIETTFRGKSAVQVSLYSPI</sequence>
<comment type="caution">
    <text evidence="3">The sequence shown here is derived from an EMBL/GenBank/DDBJ whole genome shotgun (WGS) entry which is preliminary data.</text>
</comment>
<dbReference type="GO" id="GO:0140291">
    <property type="term" value="P:peptidyl-glutamate ADP-deribosylation"/>
    <property type="evidence" value="ECO:0007669"/>
    <property type="project" value="TreeGrafter"/>
</dbReference>
<protein>
    <submittedName>
        <fullName evidence="3">Appr-1-p processing domain-containing protein</fullName>
    </submittedName>
</protein>
<dbReference type="InterPro" id="IPR050892">
    <property type="entry name" value="ADP-ribose_metab_enzymes"/>
</dbReference>
<dbReference type="PROSITE" id="PS51154">
    <property type="entry name" value="MACRO"/>
    <property type="match status" value="1"/>
</dbReference>
<dbReference type="InterPro" id="IPR002589">
    <property type="entry name" value="Macro_dom"/>
</dbReference>
<dbReference type="OrthoDB" id="9780211at2"/>
<dbReference type="Proteomes" id="UP000011885">
    <property type="component" value="Unassembled WGS sequence"/>
</dbReference>
<evidence type="ECO:0000313" key="4">
    <source>
        <dbReference type="Proteomes" id="UP000011885"/>
    </source>
</evidence>
<proteinExistence type="predicted"/>
<dbReference type="SUPFAM" id="SSF52949">
    <property type="entry name" value="Macro domain-like"/>
    <property type="match status" value="1"/>
</dbReference>
<dbReference type="PANTHER" id="PTHR12521:SF0">
    <property type="entry name" value="ADP-RIBOSE GLYCOHYDROLASE OARD1"/>
    <property type="match status" value="1"/>
</dbReference>
<evidence type="ECO:0000256" key="1">
    <source>
        <dbReference type="ARBA" id="ARBA00035885"/>
    </source>
</evidence>
<dbReference type="AlphaFoldDB" id="M5U0G8"/>
<name>M5U0G8_9BACT</name>
<dbReference type="RefSeq" id="WP_008681057.1">
    <property type="nucleotide sequence ID" value="NZ_ANOH01000243.1"/>
</dbReference>
<comment type="catalytic activity">
    <reaction evidence="1">
        <text>an N-(ADP-alpha-D-ribosyl)-thymidine in DNA + H2O = a thymidine in DNA + ADP-D-ribose</text>
        <dbReference type="Rhea" id="RHEA:71655"/>
        <dbReference type="Rhea" id="RHEA-COMP:13556"/>
        <dbReference type="Rhea" id="RHEA-COMP:18051"/>
        <dbReference type="ChEBI" id="CHEBI:15377"/>
        <dbReference type="ChEBI" id="CHEBI:57967"/>
        <dbReference type="ChEBI" id="CHEBI:137386"/>
        <dbReference type="ChEBI" id="CHEBI:191199"/>
    </reaction>
    <physiologicalReaction direction="left-to-right" evidence="1">
        <dbReference type="Rhea" id="RHEA:71656"/>
    </physiologicalReaction>
</comment>
<dbReference type="SMART" id="SM00506">
    <property type="entry name" value="A1pp"/>
    <property type="match status" value="1"/>
</dbReference>
<dbReference type="Pfam" id="PF01661">
    <property type="entry name" value="Macro"/>
    <property type="match status" value="1"/>
</dbReference>
<dbReference type="Gene3D" id="3.40.220.10">
    <property type="entry name" value="Leucine Aminopeptidase, subunit E, domain 1"/>
    <property type="match status" value="1"/>
</dbReference>
<dbReference type="EMBL" id="ANOH01000243">
    <property type="protein sequence ID" value="EMI54950.1"/>
    <property type="molecule type" value="Genomic_DNA"/>
</dbReference>
<keyword evidence="4" id="KW-1185">Reference proteome</keyword>
<dbReference type="InterPro" id="IPR043472">
    <property type="entry name" value="Macro_dom-like"/>
</dbReference>
<dbReference type="PANTHER" id="PTHR12521">
    <property type="entry name" value="PROTEIN C6ORF130"/>
    <property type="match status" value="1"/>
</dbReference>
<dbReference type="PATRIC" id="fig|1263870.3.peg.3837"/>
<evidence type="ECO:0000313" key="3">
    <source>
        <dbReference type="EMBL" id="EMI54950.1"/>
    </source>
</evidence>